<dbReference type="InterPro" id="IPR001229">
    <property type="entry name" value="Jacalin-like_lectin_dom"/>
</dbReference>
<evidence type="ECO:0000313" key="5">
    <source>
        <dbReference type="Proteomes" id="UP000011713"/>
    </source>
</evidence>
<dbReference type="Proteomes" id="UP000011713">
    <property type="component" value="Unassembled WGS sequence"/>
</dbReference>
<reference evidence="5" key="1">
    <citation type="journal article" date="2010" name="Science">
        <title>Signatures of adaptation to obligate biotrophy in the Hyaloperonospora arabidopsidis genome.</title>
        <authorList>
            <person name="Baxter L."/>
            <person name="Tripathy S."/>
            <person name="Ishaque N."/>
            <person name="Boot N."/>
            <person name="Cabral A."/>
            <person name="Kemen E."/>
            <person name="Thines M."/>
            <person name="Ah-Fong A."/>
            <person name="Anderson R."/>
            <person name="Badejoko W."/>
            <person name="Bittner-Eddy P."/>
            <person name="Boore J.L."/>
            <person name="Chibucos M.C."/>
            <person name="Coates M."/>
            <person name="Dehal P."/>
            <person name="Delehaunty K."/>
            <person name="Dong S."/>
            <person name="Downton P."/>
            <person name="Dumas B."/>
            <person name="Fabro G."/>
            <person name="Fronick C."/>
            <person name="Fuerstenberg S.I."/>
            <person name="Fulton L."/>
            <person name="Gaulin E."/>
            <person name="Govers F."/>
            <person name="Hughes L."/>
            <person name="Humphray S."/>
            <person name="Jiang R.H."/>
            <person name="Judelson H."/>
            <person name="Kamoun S."/>
            <person name="Kyung K."/>
            <person name="Meijer H."/>
            <person name="Minx P."/>
            <person name="Morris P."/>
            <person name="Nelson J."/>
            <person name="Phuntumart V."/>
            <person name="Qutob D."/>
            <person name="Rehmany A."/>
            <person name="Rougon-Cardoso A."/>
            <person name="Ryden P."/>
            <person name="Torto-Alalibo T."/>
            <person name="Studholme D."/>
            <person name="Wang Y."/>
            <person name="Win J."/>
            <person name="Wood J."/>
            <person name="Clifton S.W."/>
            <person name="Rogers J."/>
            <person name="Van den Ackerveken G."/>
            <person name="Jones J.D."/>
            <person name="McDowell J.M."/>
            <person name="Beynon J."/>
            <person name="Tyler B.M."/>
        </authorList>
    </citation>
    <scope>NUCLEOTIDE SEQUENCE [LARGE SCALE GENOMIC DNA]</scope>
    <source>
        <strain evidence="5">Emoy2</strain>
    </source>
</reference>
<dbReference type="AlphaFoldDB" id="M4BZ32"/>
<feature type="compositionally biased region" description="Low complexity" evidence="1">
    <location>
        <begin position="359"/>
        <end position="415"/>
    </location>
</feature>
<dbReference type="Gene3D" id="2.100.10.30">
    <property type="entry name" value="Jacalin-like lectin domain"/>
    <property type="match status" value="1"/>
</dbReference>
<organism evidence="4 5">
    <name type="scientific">Hyaloperonospora arabidopsidis (strain Emoy2)</name>
    <name type="common">Downy mildew agent</name>
    <name type="synonym">Peronospora arabidopsidis</name>
    <dbReference type="NCBI Taxonomy" id="559515"/>
    <lineage>
        <taxon>Eukaryota</taxon>
        <taxon>Sar</taxon>
        <taxon>Stramenopiles</taxon>
        <taxon>Oomycota</taxon>
        <taxon>Peronosporomycetes</taxon>
        <taxon>Peronosporales</taxon>
        <taxon>Peronosporaceae</taxon>
        <taxon>Hyaloperonospora</taxon>
    </lineage>
</organism>
<feature type="signal peptide" evidence="2">
    <location>
        <begin position="1"/>
        <end position="23"/>
    </location>
</feature>
<feature type="region of interest" description="Disordered" evidence="1">
    <location>
        <begin position="202"/>
        <end position="415"/>
    </location>
</feature>
<feature type="compositionally biased region" description="Polar residues" evidence="1">
    <location>
        <begin position="338"/>
        <end position="358"/>
    </location>
</feature>
<reference evidence="4" key="2">
    <citation type="submission" date="2015-06" db="UniProtKB">
        <authorList>
            <consortium name="EnsemblProtists"/>
        </authorList>
    </citation>
    <scope>IDENTIFICATION</scope>
    <source>
        <strain evidence="4">Emoy2</strain>
    </source>
</reference>
<evidence type="ECO:0000256" key="2">
    <source>
        <dbReference type="SAM" id="SignalP"/>
    </source>
</evidence>
<proteinExistence type="predicted"/>
<keyword evidence="2" id="KW-0732">Signal</keyword>
<dbReference type="EnsemblProtists" id="HpaT811855">
    <property type="protein sequence ID" value="HpaP811855"/>
    <property type="gene ID" value="HpaG811855"/>
</dbReference>
<feature type="compositionally biased region" description="Polar residues" evidence="1">
    <location>
        <begin position="211"/>
        <end position="232"/>
    </location>
</feature>
<feature type="compositionally biased region" description="Low complexity" evidence="1">
    <location>
        <begin position="244"/>
        <end position="332"/>
    </location>
</feature>
<feature type="chain" id="PRO_5004049257" description="Jacalin-type lectin domain-containing protein" evidence="2">
    <location>
        <begin position="24"/>
        <end position="415"/>
    </location>
</feature>
<keyword evidence="5" id="KW-1185">Reference proteome</keyword>
<dbReference type="eggNOG" id="ENOG502QPIS">
    <property type="taxonomic scope" value="Eukaryota"/>
</dbReference>
<dbReference type="VEuPathDB" id="FungiDB:HpaG811855"/>
<dbReference type="InterPro" id="IPR036404">
    <property type="entry name" value="Jacalin-like_lectin_dom_sf"/>
</dbReference>
<evidence type="ECO:0000313" key="4">
    <source>
        <dbReference type="EnsemblProtists" id="HpaP811855"/>
    </source>
</evidence>
<dbReference type="HOGENOM" id="CLU_662993_0_0_1"/>
<dbReference type="SMART" id="SM00915">
    <property type="entry name" value="Jacalin"/>
    <property type="match status" value="1"/>
</dbReference>
<accession>M4BZ32</accession>
<dbReference type="EMBL" id="CU694313">
    <property type="status" value="NOT_ANNOTATED_CDS"/>
    <property type="molecule type" value="Genomic_DNA"/>
</dbReference>
<dbReference type="SUPFAM" id="SSF51101">
    <property type="entry name" value="Mannose-binding lectins"/>
    <property type="match status" value="1"/>
</dbReference>
<evidence type="ECO:0000256" key="1">
    <source>
        <dbReference type="SAM" id="MobiDB-lite"/>
    </source>
</evidence>
<dbReference type="OMA" id="THEGSWN"/>
<protein>
    <recommendedName>
        <fullName evidence="3">Jacalin-type lectin domain-containing protein</fullName>
    </recommendedName>
</protein>
<dbReference type="PROSITE" id="PS51752">
    <property type="entry name" value="JACALIN_LECTIN"/>
    <property type="match status" value="1"/>
</dbReference>
<dbReference type="InParanoid" id="M4BZ32"/>
<name>M4BZ32_HYAAE</name>
<sequence>MSRRLQALPVFLSLFLVVALSASDEPVQLSESFGGLQNGTEFSDQATVVAGQTIGSITIRANKRVDSVSLEVLSPSVVTFIHGGCGGMDHVLKLGEREQITSMEVHWGEKNGGKRIFYLSFGTSAGNTISAGSKTPDMQTVTAPEGFQLGGFFGRCGDEIDMLGAIWSRISADAPVADALALNSPHIPTLAPLAGTVGDWMGIPASETPAEESTNKSLTGSADSAVSTSESLPGSADLAESAERSSSGSADSATADPEVSTSESSSASADLAESAERSSSGSADSATADPEVSTSESSSASADLAESAGDSSSGSANSAESTDDSTSGSVGSAESTDDSMSGSVGSAESTNDSMSGSVGSAESTNESSSASADSSESTEDSSSGSADSAESTNDSTSGSMGSAESTEESSSASAN</sequence>
<dbReference type="Pfam" id="PF01419">
    <property type="entry name" value="Jacalin"/>
    <property type="match status" value="1"/>
</dbReference>
<feature type="domain" description="Jacalin-type lectin" evidence="3">
    <location>
        <begin position="27"/>
        <end position="169"/>
    </location>
</feature>
<evidence type="ECO:0000259" key="3">
    <source>
        <dbReference type="PROSITE" id="PS51752"/>
    </source>
</evidence>